<keyword evidence="1" id="KW-0677">Repeat</keyword>
<evidence type="ECO:0000256" key="1">
    <source>
        <dbReference type="ARBA" id="ARBA00022737"/>
    </source>
</evidence>
<dbReference type="InterPro" id="IPR036770">
    <property type="entry name" value="Ankyrin_rpt-contain_sf"/>
</dbReference>
<evidence type="ECO:0000313" key="4">
    <source>
        <dbReference type="EMBL" id="CAE7406933.1"/>
    </source>
</evidence>
<dbReference type="PROSITE" id="PS50088">
    <property type="entry name" value="ANK_REPEAT"/>
    <property type="match status" value="1"/>
</dbReference>
<keyword evidence="5" id="KW-1185">Reference proteome</keyword>
<name>A0A812QVV1_SYMPI</name>
<evidence type="ECO:0000256" key="3">
    <source>
        <dbReference type="PROSITE-ProRule" id="PRU00023"/>
    </source>
</evidence>
<dbReference type="InterPro" id="IPR002110">
    <property type="entry name" value="Ankyrin_rpt"/>
</dbReference>
<dbReference type="PANTHER" id="PTHR24198">
    <property type="entry name" value="ANKYRIN REPEAT AND PROTEIN KINASE DOMAIN-CONTAINING PROTEIN"/>
    <property type="match status" value="1"/>
</dbReference>
<accession>A0A812QVV1</accession>
<dbReference type="OrthoDB" id="416674at2759"/>
<reference evidence="4" key="1">
    <citation type="submission" date="2021-02" db="EMBL/GenBank/DDBJ databases">
        <authorList>
            <person name="Dougan E. K."/>
            <person name="Rhodes N."/>
            <person name="Thang M."/>
            <person name="Chan C."/>
        </authorList>
    </citation>
    <scope>NUCLEOTIDE SEQUENCE</scope>
</reference>
<gene>
    <name evidence="4" type="ORF">SPIL2461_LOCUS10037</name>
</gene>
<dbReference type="SMART" id="SM00248">
    <property type="entry name" value="ANK"/>
    <property type="match status" value="4"/>
</dbReference>
<feature type="repeat" description="ANK" evidence="3">
    <location>
        <begin position="513"/>
        <end position="545"/>
    </location>
</feature>
<evidence type="ECO:0000256" key="2">
    <source>
        <dbReference type="ARBA" id="ARBA00023043"/>
    </source>
</evidence>
<dbReference type="SUPFAM" id="SSF48403">
    <property type="entry name" value="Ankyrin repeat"/>
    <property type="match status" value="1"/>
</dbReference>
<dbReference type="PANTHER" id="PTHR24198:SF165">
    <property type="entry name" value="ANKYRIN REPEAT-CONTAINING PROTEIN-RELATED"/>
    <property type="match status" value="1"/>
</dbReference>
<organism evidence="4 5">
    <name type="scientific">Symbiodinium pilosum</name>
    <name type="common">Dinoflagellate</name>
    <dbReference type="NCBI Taxonomy" id="2952"/>
    <lineage>
        <taxon>Eukaryota</taxon>
        <taxon>Sar</taxon>
        <taxon>Alveolata</taxon>
        <taxon>Dinophyceae</taxon>
        <taxon>Suessiales</taxon>
        <taxon>Symbiodiniaceae</taxon>
        <taxon>Symbiodinium</taxon>
    </lineage>
</organism>
<evidence type="ECO:0000313" key="5">
    <source>
        <dbReference type="Proteomes" id="UP000649617"/>
    </source>
</evidence>
<comment type="caution">
    <text evidence="4">The sequence shown here is derived from an EMBL/GenBank/DDBJ whole genome shotgun (WGS) entry which is preliminary data.</text>
</comment>
<sequence length="585" mass="65138">MYTVTLETVLAIATLPTHEELLDANLLCEFHEELGHAVFVSHQWVSYHHPDPHFQQFRILQKMLSGLLSGACKVVGPIPNEIYWGRMKVPTVATFRSKQLYVWYDYMSVPQGSDPECVARRHAAIRSIHTYVAGSFFFFILCPPVPHAEEDVRLTSQTWSQRGWCRLERMARALGRADGFMICVEDATTPKLVGTVPLALHKAPGRGDFTIPEDKEWIALVLVRMIQRKLKYFLECKDLHNYRFLLNVQHHYLDGLSLQCIEGLLPAARAQIDPLTNPIEFTTAKFLHETAFTHVSQVDAAGWSPLCYAVVRGDVEVVQALLSSRAHCQDVVKKASVDKFIAPKLPVLSLAAAYHSNDVMKLLLSYRANINARDGFRACALSPAGLSDNAAGARILLEAKIDLNIHPLPGIHPFAAAAACNSLAYMQEIQTHAQLDLSSCGNSWSLKFCLPFALIAGWPDDKVISYLIVARADVNQQLSLTMKEPLWWLFFNGHRARHFVSPSLLTRLCYHHKSATPLMLSILAGRPEVVSVLLQAGARLDLKNSRGRTVADFLDDISVPECLASVLVSCAQDCADSDSNDCFSV</sequence>
<keyword evidence="2 3" id="KW-0040">ANK repeat</keyword>
<proteinExistence type="predicted"/>
<dbReference type="PROSITE" id="PS50297">
    <property type="entry name" value="ANK_REP_REGION"/>
    <property type="match status" value="1"/>
</dbReference>
<dbReference type="Proteomes" id="UP000649617">
    <property type="component" value="Unassembled WGS sequence"/>
</dbReference>
<dbReference type="EMBL" id="CAJNIZ010018158">
    <property type="protein sequence ID" value="CAE7406933.1"/>
    <property type="molecule type" value="Genomic_DNA"/>
</dbReference>
<dbReference type="Pfam" id="PF00023">
    <property type="entry name" value="Ank"/>
    <property type="match status" value="3"/>
</dbReference>
<dbReference type="AlphaFoldDB" id="A0A812QVV1"/>
<protein>
    <submittedName>
        <fullName evidence="4">Uncharacterized protein</fullName>
    </submittedName>
</protein>
<dbReference type="Gene3D" id="1.25.40.20">
    <property type="entry name" value="Ankyrin repeat-containing domain"/>
    <property type="match status" value="1"/>
</dbReference>